<dbReference type="AlphaFoldDB" id="E4MZR3"/>
<dbReference type="KEGG" id="ksk:KSE_42120"/>
<dbReference type="GO" id="GO:0003700">
    <property type="term" value="F:DNA-binding transcription factor activity"/>
    <property type="evidence" value="ECO:0007669"/>
    <property type="project" value="InterPro"/>
</dbReference>
<sequence length="65" mass="7274">MRRTTRARRRAGDAGAFGEVFEDHARAVYRHAVRMAGEGDVAEEVVSLTFLEAWRLCARVEPGGR</sequence>
<dbReference type="HOGENOM" id="CLU_2844045_0_0_11"/>
<reference evidence="2 3" key="1">
    <citation type="journal article" date="2010" name="DNA Res.">
        <title>Genome sequence of Kitasatospora setae NBRC 14216T: an evolutionary snapshot of the family Streptomycetaceae.</title>
        <authorList>
            <person name="Ichikawa N."/>
            <person name="Oguchi A."/>
            <person name="Ikeda H."/>
            <person name="Ishikawa J."/>
            <person name="Kitani S."/>
            <person name="Watanabe Y."/>
            <person name="Nakamura S."/>
            <person name="Katano Y."/>
            <person name="Kishi E."/>
            <person name="Sasagawa M."/>
            <person name="Ankai A."/>
            <person name="Fukui S."/>
            <person name="Hashimoto Y."/>
            <person name="Kamata S."/>
            <person name="Otoguro M."/>
            <person name="Tanikawa S."/>
            <person name="Nihira T."/>
            <person name="Horinouchi S."/>
            <person name="Ohnishi Y."/>
            <person name="Hayakawa M."/>
            <person name="Kuzuyama T."/>
            <person name="Arisawa A."/>
            <person name="Nomoto F."/>
            <person name="Miura H."/>
            <person name="Takahashi Y."/>
            <person name="Fujita N."/>
        </authorList>
    </citation>
    <scope>NUCLEOTIDE SEQUENCE [LARGE SCALE GENOMIC DNA]</scope>
    <source>
        <strain evidence="3">ATCC 33774 / DSM 43861 / JCM 3304 / KCC A-0304 / NBRC 14216 / KM-6054</strain>
    </source>
</reference>
<dbReference type="PATRIC" id="fig|452652.3.peg.4205"/>
<protein>
    <recommendedName>
        <fullName evidence="1">RNA polymerase sigma-70 region 2 domain-containing protein</fullName>
    </recommendedName>
</protein>
<dbReference type="Proteomes" id="UP000007076">
    <property type="component" value="Chromosome"/>
</dbReference>
<dbReference type="STRING" id="452652.KSE_42120"/>
<keyword evidence="3" id="KW-1185">Reference proteome</keyword>
<dbReference type="GO" id="GO:0006352">
    <property type="term" value="P:DNA-templated transcription initiation"/>
    <property type="evidence" value="ECO:0007669"/>
    <property type="project" value="InterPro"/>
</dbReference>
<dbReference type="Pfam" id="PF04542">
    <property type="entry name" value="Sigma70_r2"/>
    <property type="match status" value="1"/>
</dbReference>
<organism evidence="2 3">
    <name type="scientific">Kitasatospora setae (strain ATCC 33774 / DSM 43861 / JCM 3304 / KCC A-0304 / NBRC 14216 / KM-6054)</name>
    <name type="common">Streptomyces setae</name>
    <dbReference type="NCBI Taxonomy" id="452652"/>
    <lineage>
        <taxon>Bacteria</taxon>
        <taxon>Bacillati</taxon>
        <taxon>Actinomycetota</taxon>
        <taxon>Actinomycetes</taxon>
        <taxon>Kitasatosporales</taxon>
        <taxon>Streptomycetaceae</taxon>
        <taxon>Kitasatospora</taxon>
    </lineage>
</organism>
<accession>E4MZR3</accession>
<proteinExistence type="predicted"/>
<evidence type="ECO:0000313" key="2">
    <source>
        <dbReference type="EMBL" id="BAJ29997.1"/>
    </source>
</evidence>
<dbReference type="Gene3D" id="1.10.1740.10">
    <property type="match status" value="1"/>
</dbReference>
<name>E4MZR3_KITSK</name>
<dbReference type="SUPFAM" id="SSF88946">
    <property type="entry name" value="Sigma2 domain of RNA polymerase sigma factors"/>
    <property type="match status" value="1"/>
</dbReference>
<dbReference type="eggNOG" id="COG1595">
    <property type="taxonomic scope" value="Bacteria"/>
</dbReference>
<gene>
    <name evidence="2" type="ordered locus">KSE_42120</name>
</gene>
<feature type="domain" description="RNA polymerase sigma-70 region 2" evidence="1">
    <location>
        <begin position="21"/>
        <end position="62"/>
    </location>
</feature>
<evidence type="ECO:0000313" key="3">
    <source>
        <dbReference type="Proteomes" id="UP000007076"/>
    </source>
</evidence>
<evidence type="ECO:0000259" key="1">
    <source>
        <dbReference type="Pfam" id="PF04542"/>
    </source>
</evidence>
<dbReference type="InterPro" id="IPR007627">
    <property type="entry name" value="RNA_pol_sigma70_r2"/>
</dbReference>
<dbReference type="InterPro" id="IPR013325">
    <property type="entry name" value="RNA_pol_sigma_r2"/>
</dbReference>
<dbReference type="EMBL" id="AP010968">
    <property type="protein sequence ID" value="BAJ29997.1"/>
    <property type="molecule type" value="Genomic_DNA"/>
</dbReference>